<comment type="caution">
    <text evidence="2">The sequence shown here is derived from an EMBL/GenBank/DDBJ whole genome shotgun (WGS) entry which is preliminary data.</text>
</comment>
<dbReference type="OrthoDB" id="508139at2759"/>
<keyword evidence="3" id="KW-1185">Reference proteome</keyword>
<sequence length="372" mass="42458">MADHKRLQEENIDRDTRQAKREKHDQPAETSLGDLYKIQLILYPPAAPTPDGKEVESLSIQGSLVKVVEARGHDNPFPQLRNWLIPVNGIVLPRDSGVARLLDDNYGTCVSKIIRRSQIRLGFYNRIRKATTEIIQMGFELLDQRGCLKQVYKFDLAWEGFGIWGNEFDTGDILLIEEFHIKRGSHGFEIGEMLFQVIVNKAQSMTSKFFVIASPTALALEGPNGNLTWERGVSIEFWRRLGFRRIGTSDWFGFTTDVNHGCHALSAADDYDPPAPRPSVHTPKMNCLFRLMKTVDDLTAFKNLYVFTRHYPMDHCTWRSTDLTGNTLLHIASLEKKNRCTKFLMAFCPYLNQTRNDAGDLPESVFGLYALR</sequence>
<name>A0A9P8WA45_9HYPO</name>
<dbReference type="EMBL" id="JAGPYM010000005">
    <property type="protein sequence ID" value="KAH6894489.1"/>
    <property type="molecule type" value="Genomic_DNA"/>
</dbReference>
<protein>
    <submittedName>
        <fullName evidence="2">Uncharacterized protein</fullName>
    </submittedName>
</protein>
<proteinExistence type="predicted"/>
<evidence type="ECO:0000256" key="1">
    <source>
        <dbReference type="SAM" id="MobiDB-lite"/>
    </source>
</evidence>
<feature type="compositionally biased region" description="Basic and acidic residues" evidence="1">
    <location>
        <begin position="1"/>
        <end position="27"/>
    </location>
</feature>
<accession>A0A9P8WA45</accession>
<evidence type="ECO:0000313" key="2">
    <source>
        <dbReference type="EMBL" id="KAH6894489.1"/>
    </source>
</evidence>
<feature type="region of interest" description="Disordered" evidence="1">
    <location>
        <begin position="1"/>
        <end position="28"/>
    </location>
</feature>
<reference evidence="2 3" key="1">
    <citation type="journal article" date="2021" name="Nat. Commun.">
        <title>Genetic determinants of endophytism in the Arabidopsis root mycobiome.</title>
        <authorList>
            <person name="Mesny F."/>
            <person name="Miyauchi S."/>
            <person name="Thiergart T."/>
            <person name="Pickel B."/>
            <person name="Atanasova L."/>
            <person name="Karlsson M."/>
            <person name="Huettel B."/>
            <person name="Barry K.W."/>
            <person name="Haridas S."/>
            <person name="Chen C."/>
            <person name="Bauer D."/>
            <person name="Andreopoulos W."/>
            <person name="Pangilinan J."/>
            <person name="LaButti K."/>
            <person name="Riley R."/>
            <person name="Lipzen A."/>
            <person name="Clum A."/>
            <person name="Drula E."/>
            <person name="Henrissat B."/>
            <person name="Kohler A."/>
            <person name="Grigoriev I.V."/>
            <person name="Martin F.M."/>
            <person name="Hacquard S."/>
        </authorList>
    </citation>
    <scope>NUCLEOTIDE SEQUENCE [LARGE SCALE GENOMIC DNA]</scope>
    <source>
        <strain evidence="2 3">MPI-CAGE-CH-0241</strain>
    </source>
</reference>
<organism evidence="2 3">
    <name type="scientific">Thelonectria olida</name>
    <dbReference type="NCBI Taxonomy" id="1576542"/>
    <lineage>
        <taxon>Eukaryota</taxon>
        <taxon>Fungi</taxon>
        <taxon>Dikarya</taxon>
        <taxon>Ascomycota</taxon>
        <taxon>Pezizomycotina</taxon>
        <taxon>Sordariomycetes</taxon>
        <taxon>Hypocreomycetidae</taxon>
        <taxon>Hypocreales</taxon>
        <taxon>Nectriaceae</taxon>
        <taxon>Thelonectria</taxon>
    </lineage>
</organism>
<gene>
    <name evidence="2" type="ORF">B0T10DRAFT_590092</name>
</gene>
<evidence type="ECO:0000313" key="3">
    <source>
        <dbReference type="Proteomes" id="UP000777438"/>
    </source>
</evidence>
<dbReference type="AlphaFoldDB" id="A0A9P8WA45"/>
<dbReference type="Proteomes" id="UP000777438">
    <property type="component" value="Unassembled WGS sequence"/>
</dbReference>